<proteinExistence type="predicted"/>
<dbReference type="EMBL" id="CADEBC010000208">
    <property type="protein sequence ID" value="CAB3225676.1"/>
    <property type="molecule type" value="Genomic_DNA"/>
</dbReference>
<feature type="chain" id="PRO_5035764315" evidence="1">
    <location>
        <begin position="19"/>
        <end position="235"/>
    </location>
</feature>
<feature type="signal peptide" evidence="1">
    <location>
        <begin position="1"/>
        <end position="18"/>
    </location>
</feature>
<organism evidence="2 3">
    <name type="scientific">Arctia plantaginis</name>
    <name type="common">Wood tiger moth</name>
    <name type="synonym">Phalaena plantaginis</name>
    <dbReference type="NCBI Taxonomy" id="874455"/>
    <lineage>
        <taxon>Eukaryota</taxon>
        <taxon>Metazoa</taxon>
        <taxon>Ecdysozoa</taxon>
        <taxon>Arthropoda</taxon>
        <taxon>Hexapoda</taxon>
        <taxon>Insecta</taxon>
        <taxon>Pterygota</taxon>
        <taxon>Neoptera</taxon>
        <taxon>Endopterygota</taxon>
        <taxon>Lepidoptera</taxon>
        <taxon>Glossata</taxon>
        <taxon>Ditrysia</taxon>
        <taxon>Noctuoidea</taxon>
        <taxon>Erebidae</taxon>
        <taxon>Arctiinae</taxon>
        <taxon>Arctia</taxon>
    </lineage>
</organism>
<protein>
    <submittedName>
        <fullName evidence="2">Uncharacterized protein</fullName>
    </submittedName>
</protein>
<dbReference type="OrthoDB" id="7356781at2759"/>
<evidence type="ECO:0000313" key="2">
    <source>
        <dbReference type="EMBL" id="CAB3225676.1"/>
    </source>
</evidence>
<keyword evidence="1" id="KW-0732">Signal</keyword>
<evidence type="ECO:0000313" key="3">
    <source>
        <dbReference type="Proteomes" id="UP000494106"/>
    </source>
</evidence>
<accession>A0A8S0Z0K7</accession>
<dbReference type="Proteomes" id="UP000494106">
    <property type="component" value="Unassembled WGS sequence"/>
</dbReference>
<name>A0A8S0Z0K7_ARCPL</name>
<comment type="caution">
    <text evidence="2">The sequence shown here is derived from an EMBL/GenBank/DDBJ whole genome shotgun (WGS) entry which is preliminary data.</text>
</comment>
<dbReference type="AlphaFoldDB" id="A0A8S0Z0K7"/>
<reference evidence="2 3" key="1">
    <citation type="submission" date="2020-04" db="EMBL/GenBank/DDBJ databases">
        <authorList>
            <person name="Wallbank WR R."/>
            <person name="Pardo Diaz C."/>
            <person name="Kozak K."/>
            <person name="Martin S."/>
            <person name="Jiggins C."/>
            <person name="Moest M."/>
            <person name="Warren A I."/>
            <person name="Byers J.R.P. K."/>
            <person name="Montejo-Kovacevich G."/>
            <person name="Yen C E."/>
        </authorList>
    </citation>
    <scope>NUCLEOTIDE SEQUENCE [LARGE SCALE GENOMIC DNA]</scope>
</reference>
<gene>
    <name evidence="2" type="ORF">APLA_LOCUS2538</name>
</gene>
<evidence type="ECO:0000256" key="1">
    <source>
        <dbReference type="SAM" id="SignalP"/>
    </source>
</evidence>
<keyword evidence="3" id="KW-1185">Reference proteome</keyword>
<sequence length="235" mass="25666">MLILSVASWLMFVTGTDTFKDTHFLGNSSDTHKDMYVIHAMVYQVGVLTNKTDNETANSNTTGNQEAFTFYYNNGSQIDLSQIPAPLLTNVTAQSLQGVAPVSNSQSNVPNHLPWITIKHLTNMAPSLNFDQGLIRTPTSIKTGQALDSNSKFEENTERSIDNIYSSLFKRDTFKDNGTLAISKGATLIPQTAGVQSIAIPPLLMLNNNLSHIPVPIPNTSVVQYAKINTLLTPP</sequence>